<sequence>MEIGYRVAGPDGVPSLIKYLPAGKTTFDLQAVSVVPGLSGEQRAACVADLAGR</sequence>
<gene>
    <name evidence="1" type="ORF">JKL49_18035</name>
</gene>
<dbReference type="AlphaFoldDB" id="A0A974P1P2"/>
<evidence type="ECO:0000313" key="1">
    <source>
        <dbReference type="EMBL" id="QQZ49073.1"/>
    </source>
</evidence>
<proteinExistence type="predicted"/>
<protein>
    <submittedName>
        <fullName evidence="1">Uncharacterized protein</fullName>
    </submittedName>
</protein>
<name>A0A974P1P2_9CAUL</name>
<organism evidence="1">
    <name type="scientific">Phenylobacterium glaciei</name>
    <dbReference type="NCBI Taxonomy" id="2803784"/>
    <lineage>
        <taxon>Bacteria</taxon>
        <taxon>Pseudomonadati</taxon>
        <taxon>Pseudomonadota</taxon>
        <taxon>Alphaproteobacteria</taxon>
        <taxon>Caulobacterales</taxon>
        <taxon>Caulobacteraceae</taxon>
        <taxon>Phenylobacterium</taxon>
    </lineage>
</organism>
<dbReference type="EMBL" id="CP068570">
    <property type="protein sequence ID" value="QQZ49073.1"/>
    <property type="molecule type" value="Genomic_DNA"/>
</dbReference>
<reference evidence="1" key="1">
    <citation type="submission" date="2021-01" db="EMBL/GenBank/DDBJ databases">
        <title>Genome sequence of Phenylobacterium sp. 20VBR1 isolated from a valley glaceir, Ny-Alesund, Svalbard.</title>
        <authorList>
            <person name="Thomas F.A."/>
            <person name="Krishnan K.P."/>
            <person name="Sinha R.K."/>
        </authorList>
    </citation>
    <scope>NUCLEOTIDE SEQUENCE</scope>
    <source>
        <strain evidence="1">20VBR1</strain>
    </source>
</reference>
<accession>A0A974P1P2</accession>